<proteinExistence type="predicted"/>
<dbReference type="EMBL" id="BNCK01000004">
    <property type="protein sequence ID" value="GHF91887.1"/>
    <property type="molecule type" value="Genomic_DNA"/>
</dbReference>
<gene>
    <name evidence="4" type="ORF">GCM10017161_19780</name>
</gene>
<organism evidence="4 5">
    <name type="scientific">Thalassotalea marina</name>
    <dbReference type="NCBI Taxonomy" id="1673741"/>
    <lineage>
        <taxon>Bacteria</taxon>
        <taxon>Pseudomonadati</taxon>
        <taxon>Pseudomonadota</taxon>
        <taxon>Gammaproteobacteria</taxon>
        <taxon>Alteromonadales</taxon>
        <taxon>Colwelliaceae</taxon>
        <taxon>Thalassotalea</taxon>
    </lineage>
</organism>
<dbReference type="PANTHER" id="PTHR10545:SF29">
    <property type="entry name" value="GH14572P-RELATED"/>
    <property type="match status" value="1"/>
</dbReference>
<dbReference type="RefSeq" id="WP_229854648.1">
    <property type="nucleotide sequence ID" value="NZ_BNCK01000004.1"/>
</dbReference>
<dbReference type="AlphaFoldDB" id="A0A919BJG1"/>
<comment type="caution">
    <text evidence="4">The sequence shown here is derived from an EMBL/GenBank/DDBJ whole genome shotgun (WGS) entry which is preliminary data.</text>
</comment>
<dbReference type="SUPFAM" id="SSF55729">
    <property type="entry name" value="Acyl-CoA N-acyltransferases (Nat)"/>
    <property type="match status" value="1"/>
</dbReference>
<feature type="domain" description="N-acetyltransferase" evidence="3">
    <location>
        <begin position="3"/>
        <end position="151"/>
    </location>
</feature>
<accession>A0A919BJG1</accession>
<dbReference type="PROSITE" id="PS51186">
    <property type="entry name" value="GNAT"/>
    <property type="match status" value="1"/>
</dbReference>
<protein>
    <submittedName>
        <fullName evidence="4">N-acetyltransferase</fullName>
    </submittedName>
</protein>
<dbReference type="CDD" id="cd04301">
    <property type="entry name" value="NAT_SF"/>
    <property type="match status" value="1"/>
</dbReference>
<dbReference type="InterPro" id="IPR016181">
    <property type="entry name" value="Acyl_CoA_acyltransferase"/>
</dbReference>
<dbReference type="InterPro" id="IPR051016">
    <property type="entry name" value="Diverse_Substrate_AcTransf"/>
</dbReference>
<reference evidence="4" key="1">
    <citation type="journal article" date="2014" name="Int. J. Syst. Evol. Microbiol.">
        <title>Complete genome sequence of Corynebacterium casei LMG S-19264T (=DSM 44701T), isolated from a smear-ripened cheese.</title>
        <authorList>
            <consortium name="US DOE Joint Genome Institute (JGI-PGF)"/>
            <person name="Walter F."/>
            <person name="Albersmeier A."/>
            <person name="Kalinowski J."/>
            <person name="Ruckert C."/>
        </authorList>
    </citation>
    <scope>NUCLEOTIDE SEQUENCE</scope>
    <source>
        <strain evidence="4">KCTC 42731</strain>
    </source>
</reference>
<keyword evidence="5" id="KW-1185">Reference proteome</keyword>
<evidence type="ECO:0000256" key="1">
    <source>
        <dbReference type="ARBA" id="ARBA00022679"/>
    </source>
</evidence>
<dbReference type="PANTHER" id="PTHR10545">
    <property type="entry name" value="DIAMINE N-ACETYLTRANSFERASE"/>
    <property type="match status" value="1"/>
</dbReference>
<dbReference type="InterPro" id="IPR000182">
    <property type="entry name" value="GNAT_dom"/>
</dbReference>
<evidence type="ECO:0000259" key="3">
    <source>
        <dbReference type="PROSITE" id="PS51186"/>
    </source>
</evidence>
<dbReference type="Proteomes" id="UP000623842">
    <property type="component" value="Unassembled WGS sequence"/>
</dbReference>
<dbReference type="Pfam" id="PF00583">
    <property type="entry name" value="Acetyltransf_1"/>
    <property type="match status" value="1"/>
</dbReference>
<reference evidence="4" key="2">
    <citation type="submission" date="2020-09" db="EMBL/GenBank/DDBJ databases">
        <authorList>
            <person name="Sun Q."/>
            <person name="Kim S."/>
        </authorList>
    </citation>
    <scope>NUCLEOTIDE SEQUENCE</scope>
    <source>
        <strain evidence="4">KCTC 42731</strain>
    </source>
</reference>
<evidence type="ECO:0000256" key="2">
    <source>
        <dbReference type="ARBA" id="ARBA00023315"/>
    </source>
</evidence>
<evidence type="ECO:0000313" key="4">
    <source>
        <dbReference type="EMBL" id="GHF91887.1"/>
    </source>
</evidence>
<dbReference type="Gene3D" id="3.40.630.30">
    <property type="match status" value="1"/>
</dbReference>
<evidence type="ECO:0000313" key="5">
    <source>
        <dbReference type="Proteomes" id="UP000623842"/>
    </source>
</evidence>
<keyword evidence="2" id="KW-0012">Acyltransferase</keyword>
<name>A0A919BJG1_9GAMM</name>
<sequence>MKINIIKAEINDAKRIAPLFDQYRQFYRQPSDLSAAENFLTERLSNNESIVYFAEDDQNNILGFTQLYPCFSSVSVCSKLILNDLFVEESARGLGIAKLLIEAAKGCALERGDKRLSLQTATDNLIAQKFYSKMDFHLVEDFVQYSLTIIE</sequence>
<dbReference type="GO" id="GO:0008080">
    <property type="term" value="F:N-acetyltransferase activity"/>
    <property type="evidence" value="ECO:0007669"/>
    <property type="project" value="TreeGrafter"/>
</dbReference>
<keyword evidence="1" id="KW-0808">Transferase</keyword>